<dbReference type="InterPro" id="IPR036282">
    <property type="entry name" value="Glutathione-S-Trfase_C_sf"/>
</dbReference>
<comment type="caution">
    <text evidence="6">The sequence shown here is derived from an EMBL/GenBank/DDBJ whole genome shotgun (WGS) entry which is preliminary data.</text>
</comment>
<dbReference type="EC" id="2.5.1.18" evidence="1"/>
<dbReference type="RefSeq" id="WP_068010670.1">
    <property type="nucleotide sequence ID" value="NZ_FOFM01000001.1"/>
</dbReference>
<dbReference type="OrthoDB" id="9810080at2"/>
<reference evidence="6 7" key="1">
    <citation type="journal article" date="2016" name="Front. Microbiol.">
        <title>Comparative Genomic Analysis Reveals a Diverse Repertoire of Genes Involved in Prokaryote-Eukaryote Interactions within the Pseudovibrio Genus.</title>
        <authorList>
            <person name="Romano S."/>
            <person name="Fernandez-Guerra A."/>
            <person name="Reen F.J."/>
            <person name="Glockner F.O."/>
            <person name="Crowley S.P."/>
            <person name="O'Sullivan O."/>
            <person name="Cotter P.D."/>
            <person name="Adams C."/>
            <person name="Dobson A.D."/>
            <person name="O'Gara F."/>
        </authorList>
    </citation>
    <scope>NUCLEOTIDE SEQUENCE [LARGE SCALE GENOMIC DNA]</scope>
    <source>
        <strain evidence="6 7">Ad2</strain>
    </source>
</reference>
<dbReference type="EMBL" id="LMCB01000152">
    <property type="protein sequence ID" value="KZL05473.1"/>
    <property type="molecule type" value="Genomic_DNA"/>
</dbReference>
<evidence type="ECO:0000313" key="7">
    <source>
        <dbReference type="Proteomes" id="UP000076577"/>
    </source>
</evidence>
<evidence type="ECO:0000259" key="4">
    <source>
        <dbReference type="PROSITE" id="PS50404"/>
    </source>
</evidence>
<gene>
    <name evidence="6" type="primary">gstB_3</name>
    <name evidence="6" type="ORF">PsAD2_04398</name>
</gene>
<name>A0A165T5Q7_9HYPH</name>
<comment type="catalytic activity">
    <reaction evidence="3">
        <text>RX + glutathione = an S-substituted glutathione + a halide anion + H(+)</text>
        <dbReference type="Rhea" id="RHEA:16437"/>
        <dbReference type="ChEBI" id="CHEBI:15378"/>
        <dbReference type="ChEBI" id="CHEBI:16042"/>
        <dbReference type="ChEBI" id="CHEBI:17792"/>
        <dbReference type="ChEBI" id="CHEBI:57925"/>
        <dbReference type="ChEBI" id="CHEBI:90779"/>
        <dbReference type="EC" id="2.5.1.18"/>
    </reaction>
</comment>
<protein>
    <recommendedName>
        <fullName evidence="1">glutathione transferase</fullName>
        <ecNumber evidence="1">2.5.1.18</ecNumber>
    </recommendedName>
</protein>
<dbReference type="SUPFAM" id="SSF52833">
    <property type="entry name" value="Thioredoxin-like"/>
    <property type="match status" value="1"/>
</dbReference>
<dbReference type="Proteomes" id="UP000076577">
    <property type="component" value="Unassembled WGS sequence"/>
</dbReference>
<dbReference type="InterPro" id="IPR040079">
    <property type="entry name" value="Glutathione_S-Trfase"/>
</dbReference>
<dbReference type="InterPro" id="IPR004045">
    <property type="entry name" value="Glutathione_S-Trfase_N"/>
</dbReference>
<dbReference type="InterPro" id="IPR036249">
    <property type="entry name" value="Thioredoxin-like_sf"/>
</dbReference>
<organism evidence="6 7">
    <name type="scientific">Pseudovibrio axinellae</name>
    <dbReference type="NCBI Taxonomy" id="989403"/>
    <lineage>
        <taxon>Bacteria</taxon>
        <taxon>Pseudomonadati</taxon>
        <taxon>Pseudomonadota</taxon>
        <taxon>Alphaproteobacteria</taxon>
        <taxon>Hyphomicrobiales</taxon>
        <taxon>Stappiaceae</taxon>
        <taxon>Pseudovibrio</taxon>
    </lineage>
</organism>
<dbReference type="InterPro" id="IPR010987">
    <property type="entry name" value="Glutathione-S-Trfase_C-like"/>
</dbReference>
<dbReference type="GO" id="GO:0004364">
    <property type="term" value="F:glutathione transferase activity"/>
    <property type="evidence" value="ECO:0007669"/>
    <property type="project" value="UniProtKB-EC"/>
</dbReference>
<keyword evidence="7" id="KW-1185">Reference proteome</keyword>
<dbReference type="Gene3D" id="1.20.1050.10">
    <property type="match status" value="1"/>
</dbReference>
<dbReference type="PROSITE" id="PS50405">
    <property type="entry name" value="GST_CTER"/>
    <property type="match status" value="1"/>
</dbReference>
<proteinExistence type="predicted"/>
<dbReference type="SUPFAM" id="SSF47616">
    <property type="entry name" value="GST C-terminal domain-like"/>
    <property type="match status" value="1"/>
</dbReference>
<feature type="domain" description="GST C-terminal" evidence="5">
    <location>
        <begin position="87"/>
        <end position="221"/>
    </location>
</feature>
<dbReference type="CDD" id="cd03046">
    <property type="entry name" value="GST_N_GTT1_like"/>
    <property type="match status" value="1"/>
</dbReference>
<dbReference type="SFLD" id="SFLDS00019">
    <property type="entry name" value="Glutathione_Transferase_(cytos"/>
    <property type="match status" value="1"/>
</dbReference>
<accession>A0A165T5Q7</accession>
<dbReference type="STRING" id="989403.SAMN05421798_101859"/>
<dbReference type="Pfam" id="PF00043">
    <property type="entry name" value="GST_C"/>
    <property type="match status" value="1"/>
</dbReference>
<dbReference type="GO" id="GO:0005737">
    <property type="term" value="C:cytoplasm"/>
    <property type="evidence" value="ECO:0007669"/>
    <property type="project" value="UniProtKB-ARBA"/>
</dbReference>
<evidence type="ECO:0000256" key="2">
    <source>
        <dbReference type="ARBA" id="ARBA00022679"/>
    </source>
</evidence>
<dbReference type="Gene3D" id="3.40.30.10">
    <property type="entry name" value="Glutaredoxin"/>
    <property type="match status" value="1"/>
</dbReference>
<dbReference type="Pfam" id="PF13409">
    <property type="entry name" value="GST_N_2"/>
    <property type="match status" value="1"/>
</dbReference>
<dbReference type="PATRIC" id="fig|989403.3.peg.4818"/>
<dbReference type="FunFam" id="3.40.30.10:FF:000156">
    <property type="entry name" value="Glutathione S-transferase 1"/>
    <property type="match status" value="1"/>
</dbReference>
<feature type="domain" description="GST N-terminal" evidence="4">
    <location>
        <begin position="1"/>
        <end position="81"/>
    </location>
</feature>
<evidence type="ECO:0000313" key="6">
    <source>
        <dbReference type="EMBL" id="KZL05473.1"/>
    </source>
</evidence>
<dbReference type="GO" id="GO:0004601">
    <property type="term" value="F:peroxidase activity"/>
    <property type="evidence" value="ECO:0007669"/>
    <property type="project" value="UniProtKB-ARBA"/>
</dbReference>
<evidence type="ECO:0000256" key="3">
    <source>
        <dbReference type="ARBA" id="ARBA00047960"/>
    </source>
</evidence>
<evidence type="ECO:0000256" key="1">
    <source>
        <dbReference type="ARBA" id="ARBA00012452"/>
    </source>
</evidence>
<dbReference type="SFLD" id="SFLDG00358">
    <property type="entry name" value="Main_(cytGST)"/>
    <property type="match status" value="1"/>
</dbReference>
<dbReference type="InterPro" id="IPR004046">
    <property type="entry name" value="GST_C"/>
</dbReference>
<keyword evidence="2 6" id="KW-0808">Transferase</keyword>
<dbReference type="PANTHER" id="PTHR44051:SF9">
    <property type="entry name" value="GLUTATHIONE S-TRANSFERASE 1"/>
    <property type="match status" value="1"/>
</dbReference>
<sequence length="223" mass="25178">MITVHNLENSQSFRVIWLLEELGVPYEIRQYKRDPETGLAPVDYRGLHPIGTSPTISDGELVLAETNAIIDYILDKHPSATMRPEAGTPERVRYLFWFHAVPGSFTPLLTDSLIFNMMDSKSPFFIRPLVSLITGKVRASFLEPRLERLFAYIEEELGHSEWIAGSNLTAADTLLGHALILSEVRIGFGDRFPRIKAYLKRVRERPAFLSALERSGGFTPFGS</sequence>
<dbReference type="PANTHER" id="PTHR44051">
    <property type="entry name" value="GLUTATHIONE S-TRANSFERASE-RELATED"/>
    <property type="match status" value="1"/>
</dbReference>
<dbReference type="SFLD" id="SFLDG01150">
    <property type="entry name" value="Main.1:_Beta-like"/>
    <property type="match status" value="1"/>
</dbReference>
<dbReference type="AlphaFoldDB" id="A0A165T5Q7"/>
<evidence type="ECO:0000259" key="5">
    <source>
        <dbReference type="PROSITE" id="PS50405"/>
    </source>
</evidence>
<dbReference type="PROSITE" id="PS50404">
    <property type="entry name" value="GST_NTER"/>
    <property type="match status" value="1"/>
</dbReference>